<dbReference type="PANTHER" id="PTHR46082:SF6">
    <property type="entry name" value="AAA+ ATPASE DOMAIN-CONTAINING PROTEIN-RELATED"/>
    <property type="match status" value="1"/>
</dbReference>
<dbReference type="EMBL" id="KE720999">
    <property type="protein sequence ID" value="ERF73050.1"/>
    <property type="molecule type" value="Genomic_DNA"/>
</dbReference>
<feature type="region of interest" description="Disordered" evidence="1">
    <location>
        <begin position="1"/>
        <end position="22"/>
    </location>
</feature>
<protein>
    <recommendedName>
        <fullName evidence="2">DUF7779 domain-containing protein</fullName>
    </recommendedName>
</protein>
<dbReference type="SMART" id="SM00028">
    <property type="entry name" value="TPR"/>
    <property type="match status" value="7"/>
</dbReference>
<dbReference type="OrthoDB" id="1658288at2759"/>
<dbReference type="OMA" id="GQGKYEA"/>
<evidence type="ECO:0000313" key="3">
    <source>
        <dbReference type="EMBL" id="ERF73050.1"/>
    </source>
</evidence>
<dbReference type="PRINTS" id="PR00381">
    <property type="entry name" value="KINESINLIGHT"/>
</dbReference>
<dbReference type="Pfam" id="PF25000">
    <property type="entry name" value="DUF7779"/>
    <property type="match status" value="1"/>
</dbReference>
<dbReference type="GO" id="GO:0043531">
    <property type="term" value="F:ADP binding"/>
    <property type="evidence" value="ECO:0007669"/>
    <property type="project" value="InterPro"/>
</dbReference>
<proteinExistence type="predicted"/>
<dbReference type="PANTHER" id="PTHR46082">
    <property type="entry name" value="ATP/GTP-BINDING PROTEIN-RELATED"/>
    <property type="match status" value="1"/>
</dbReference>
<dbReference type="InterPro" id="IPR027417">
    <property type="entry name" value="P-loop_NTPase"/>
</dbReference>
<dbReference type="eggNOG" id="KOG1840">
    <property type="taxonomic scope" value="Eukaryota"/>
</dbReference>
<dbReference type="Pfam" id="PF13374">
    <property type="entry name" value="TPR_10"/>
    <property type="match status" value="1"/>
</dbReference>
<keyword evidence="4" id="KW-1185">Reference proteome</keyword>
<dbReference type="InterPro" id="IPR019734">
    <property type="entry name" value="TPR_rpt"/>
</dbReference>
<dbReference type="AlphaFoldDB" id="U1HRC6"/>
<dbReference type="HOGENOM" id="CLU_000288_125_13_1"/>
<dbReference type="Pfam" id="PF13424">
    <property type="entry name" value="TPR_12"/>
    <property type="match status" value="3"/>
</dbReference>
<evidence type="ECO:0000256" key="1">
    <source>
        <dbReference type="SAM" id="MobiDB-lite"/>
    </source>
</evidence>
<dbReference type="InterPro" id="IPR053137">
    <property type="entry name" value="NLR-like"/>
</dbReference>
<dbReference type="NCBIfam" id="NF040586">
    <property type="entry name" value="FxSxx_TPR"/>
    <property type="match status" value="1"/>
</dbReference>
<reference evidence="4" key="1">
    <citation type="journal article" date="2014" name="BMC Genomics">
        <title>Genome characteristics reveal the impact of lichenization on lichen-forming fungus Endocarpon pusillum Hedwig (Verrucariales, Ascomycota).</title>
        <authorList>
            <person name="Wang Y.-Y."/>
            <person name="Liu B."/>
            <person name="Zhang X.-Y."/>
            <person name="Zhou Q.-M."/>
            <person name="Zhang T."/>
            <person name="Li H."/>
            <person name="Yu Y.-F."/>
            <person name="Zhang X.-L."/>
            <person name="Hao X.-Y."/>
            <person name="Wang M."/>
            <person name="Wang L."/>
            <person name="Wei J.-C."/>
        </authorList>
    </citation>
    <scope>NUCLEOTIDE SEQUENCE [LARGE SCALE GENOMIC DNA]</scope>
    <source>
        <strain evidence="4">Z07020 / HMAS-L-300199</strain>
    </source>
</reference>
<name>U1HRC6_ENDPU</name>
<evidence type="ECO:0000259" key="2">
    <source>
        <dbReference type="Pfam" id="PF25000"/>
    </source>
</evidence>
<dbReference type="SUPFAM" id="SSF52540">
    <property type="entry name" value="P-loop containing nucleoside triphosphate hydrolases"/>
    <property type="match status" value="1"/>
</dbReference>
<dbReference type="Proteomes" id="UP000019373">
    <property type="component" value="Unassembled WGS sequence"/>
</dbReference>
<dbReference type="InterPro" id="IPR011990">
    <property type="entry name" value="TPR-like_helical_dom_sf"/>
</dbReference>
<dbReference type="InterPro" id="IPR056681">
    <property type="entry name" value="DUF7779"/>
</dbReference>
<sequence>MPSWLSLRGKAKRPKSDTPAATITAGSCSISTSQSGKVFPSGLKLLHQPDAAVVDIVFIHGLTGDREKTWSGKSAVTPWPKILLPKELPQARILTFGYDAYIADWRAMVSKNRISNHSKNLLAALATHRENDDTVVPMHSAILPAYVSIGIHSNHMGMTKFETEDDPGFISVTGELRRWVKELISMPVTTSRTSQVPFMVSFDRDLQFIGRDDIIGNIDQRLETKRRIPLAGIGGVGKSQIAIEYCYRFRAQNPSGSVFWVHANNASRFQNAYKNIASKLGLPGWDDPKTNSLKLVSEWLSDEDHGPWLMILDNADDSETFFGTRSDGLSLEAEHPAPLVSYLPRNSKGSIIITTRDARVGERLSEREKSITVLPLVVQEAEHLLRSKLQQDAEWSEPDAAELLKLLGCLPLAITQAAAFISENMITVAKYTDILQASDSELTDLLSEDLQDPRRDLDAPSSVIRTFKLSFDQIQRQKPRAAQMLSLMAVLDRQGIPEEFLHREDERSTEFITALGTLQAFSLITAETGGKTFTMHRLVHLSIQHWLELQNTKAEYQDEAVKMLSELFPSGKHENWKICEALSPHARVVLGYNYTSQSSMLHRATLLYNAAWYDWEQGRYNVAYKGGLESYNIRQRLLGENTCKSLDSLALMALVLWEQGKYEAAEEMSRQALDGYEKVLGKEHPDTLMSINNLALVLNGQGKYEAAEKMHQRALDGYEKVLGKEHPDTLMSVHNMASALSGQGKYEAAEKMYQQALDGYEKVLGKEHPDTLMSVLNLASALRGQGKYEAAEEMSRQALDEYEKVLGKEHPDTLMSVNNLASALSGQGKYEAAEKMYQQALDGYEKVLGKEHPDTLMSVHNMASVLRDQGKYEAAEEMNQRALDGREKVLGKEHPGTLRSVYSLAYLLQAQRRYDESSILYQRACAGFKKVLGFDHPTTVECSGNYNFMFQEMKRQSQAN</sequence>
<dbReference type="Gene3D" id="3.40.50.300">
    <property type="entry name" value="P-loop containing nucleotide triphosphate hydrolases"/>
    <property type="match status" value="1"/>
</dbReference>
<gene>
    <name evidence="3" type="ORF">EPUS_08614</name>
</gene>
<evidence type="ECO:0000313" key="4">
    <source>
        <dbReference type="Proteomes" id="UP000019373"/>
    </source>
</evidence>
<organism evidence="3 4">
    <name type="scientific">Endocarpon pusillum (strain Z07020 / HMAS-L-300199)</name>
    <name type="common">Lichen-forming fungus</name>
    <dbReference type="NCBI Taxonomy" id="1263415"/>
    <lineage>
        <taxon>Eukaryota</taxon>
        <taxon>Fungi</taxon>
        <taxon>Dikarya</taxon>
        <taxon>Ascomycota</taxon>
        <taxon>Pezizomycotina</taxon>
        <taxon>Eurotiomycetes</taxon>
        <taxon>Chaetothyriomycetidae</taxon>
        <taxon>Verrucariales</taxon>
        <taxon>Verrucariaceae</taxon>
        <taxon>Endocarpon</taxon>
    </lineage>
</organism>
<dbReference type="RefSeq" id="XP_007801313.1">
    <property type="nucleotide sequence ID" value="XM_007803122.1"/>
</dbReference>
<dbReference type="SUPFAM" id="SSF48452">
    <property type="entry name" value="TPR-like"/>
    <property type="match status" value="3"/>
</dbReference>
<dbReference type="GeneID" id="19243462"/>
<accession>U1HRC6</accession>
<feature type="domain" description="DUF7779" evidence="2">
    <location>
        <begin position="474"/>
        <end position="545"/>
    </location>
</feature>
<dbReference type="Gene3D" id="1.25.40.10">
    <property type="entry name" value="Tetratricopeptide repeat domain"/>
    <property type="match status" value="2"/>
</dbReference>